<evidence type="ECO:0000313" key="4">
    <source>
        <dbReference type="EMBL" id="GAA0528095.1"/>
    </source>
</evidence>
<evidence type="ECO:0008006" key="6">
    <source>
        <dbReference type="Google" id="ProtNLM"/>
    </source>
</evidence>
<keyword evidence="3" id="KW-1133">Transmembrane helix</keyword>
<evidence type="ECO:0000256" key="2">
    <source>
        <dbReference type="ARBA" id="ARBA00023136"/>
    </source>
</evidence>
<dbReference type="PANTHER" id="PTHR37042">
    <property type="entry name" value="OUTER MEMBRANE PROTEIN RV1973"/>
    <property type="match status" value="1"/>
</dbReference>
<proteinExistence type="predicted"/>
<gene>
    <name evidence="4" type="ORF">GCM10009533_29240</name>
</gene>
<dbReference type="RefSeq" id="WP_009944105.1">
    <property type="nucleotide sequence ID" value="NZ_BAAAGS010000016.1"/>
</dbReference>
<organism evidence="4 5">
    <name type="scientific">Saccharopolyspora erythraea</name>
    <name type="common">Streptomyces erythraeus</name>
    <dbReference type="NCBI Taxonomy" id="1836"/>
    <lineage>
        <taxon>Bacteria</taxon>
        <taxon>Bacillati</taxon>
        <taxon>Actinomycetota</taxon>
        <taxon>Actinomycetes</taxon>
        <taxon>Pseudonocardiales</taxon>
        <taxon>Pseudonocardiaceae</taxon>
        <taxon>Saccharopolyspora</taxon>
    </lineage>
</organism>
<keyword evidence="5" id="KW-1185">Reference proteome</keyword>
<protein>
    <recommendedName>
        <fullName evidence="6">Mce-associated membrane protein</fullName>
    </recommendedName>
</protein>
<evidence type="ECO:0000256" key="1">
    <source>
        <dbReference type="ARBA" id="ARBA00004370"/>
    </source>
</evidence>
<dbReference type="PANTHER" id="PTHR37042:SF4">
    <property type="entry name" value="OUTER MEMBRANE PROTEIN RV1973"/>
    <property type="match status" value="1"/>
</dbReference>
<dbReference type="EMBL" id="BAAAGS010000016">
    <property type="protein sequence ID" value="GAA0528095.1"/>
    <property type="molecule type" value="Genomic_DNA"/>
</dbReference>
<name>A0ABP3MUB0_SACER</name>
<keyword evidence="3" id="KW-0812">Transmembrane</keyword>
<evidence type="ECO:0000313" key="5">
    <source>
        <dbReference type="Proteomes" id="UP001500729"/>
    </source>
</evidence>
<comment type="subcellular location">
    <subcellularLocation>
        <location evidence="1">Membrane</location>
    </subcellularLocation>
</comment>
<comment type="caution">
    <text evidence="4">The sequence shown here is derived from an EMBL/GenBank/DDBJ whole genome shotgun (WGS) entry which is preliminary data.</text>
</comment>
<reference evidence="5" key="1">
    <citation type="journal article" date="2019" name="Int. J. Syst. Evol. Microbiol.">
        <title>The Global Catalogue of Microorganisms (GCM) 10K type strain sequencing project: providing services to taxonomists for standard genome sequencing and annotation.</title>
        <authorList>
            <consortium name="The Broad Institute Genomics Platform"/>
            <consortium name="The Broad Institute Genome Sequencing Center for Infectious Disease"/>
            <person name="Wu L."/>
            <person name="Ma J."/>
        </authorList>
    </citation>
    <scope>NUCLEOTIDE SEQUENCE [LARGE SCALE GENOMIC DNA]</scope>
    <source>
        <strain evidence="5">JCM 10303</strain>
    </source>
</reference>
<keyword evidence="2 3" id="KW-0472">Membrane</keyword>
<evidence type="ECO:0000256" key="3">
    <source>
        <dbReference type="SAM" id="Phobius"/>
    </source>
</evidence>
<sequence>MVIENPRRNPRWGVVAASAALAVSVISAGFFGVSWASVANSGSLEAARERDAALEAGRQAVVNFNTLDFRDVQHGLDLWVDSSTGPLRDQIQAGRQANAAKISEARTVTDGKVLDAALTELDPQAGKARMIAVVEVTVAPENQPPAVKRNRYQAELARDGDRWKLSNLGTVAVG</sequence>
<accession>A0ABP3MUB0</accession>
<feature type="transmembrane region" description="Helical" evidence="3">
    <location>
        <begin position="12"/>
        <end position="36"/>
    </location>
</feature>
<dbReference type="Proteomes" id="UP001500729">
    <property type="component" value="Unassembled WGS sequence"/>
</dbReference>